<accession>A0A0A0SJY4</accession>
<keyword evidence="6" id="KW-0479">Metal-binding</keyword>
<dbReference type="SUPFAM" id="SSF50692">
    <property type="entry name" value="ADC-like"/>
    <property type="match status" value="1"/>
</dbReference>
<keyword evidence="10" id="KW-0534">Nitrate assimilation</keyword>
<dbReference type="Gene3D" id="2.40.40.20">
    <property type="match status" value="1"/>
</dbReference>
<dbReference type="Gene3D" id="2.20.25.90">
    <property type="entry name" value="ADC-like domains"/>
    <property type="match status" value="1"/>
</dbReference>
<evidence type="ECO:0000256" key="3">
    <source>
        <dbReference type="ARBA" id="ARBA00008747"/>
    </source>
</evidence>
<dbReference type="InterPro" id="IPR006963">
    <property type="entry name" value="Mopterin_OxRdtase_4Fe-4S_dom"/>
</dbReference>
<dbReference type="GeneID" id="23447153"/>
<dbReference type="InterPro" id="IPR050123">
    <property type="entry name" value="Prok_molybdopt-oxidoreductase"/>
</dbReference>
<dbReference type="GO" id="GO:0051539">
    <property type="term" value="F:4 iron, 4 sulfur cluster binding"/>
    <property type="evidence" value="ECO:0007669"/>
    <property type="project" value="UniProtKB-KW"/>
</dbReference>
<evidence type="ECO:0000256" key="4">
    <source>
        <dbReference type="ARBA" id="ARBA00022485"/>
    </source>
</evidence>
<evidence type="ECO:0000256" key="9">
    <source>
        <dbReference type="ARBA" id="ARBA00023014"/>
    </source>
</evidence>
<dbReference type="Gene3D" id="3.40.50.740">
    <property type="match status" value="1"/>
</dbReference>
<reference evidence="12 13" key="1">
    <citation type="submission" date="2014-08" db="EMBL/GenBank/DDBJ databases">
        <title>First Complete Genome Sequence of the Shellfish Pathogen Vibrio tubiashii.</title>
        <authorList>
            <person name="Richards G.P."/>
            <person name="Needleman D.S."/>
            <person name="Watson M.A."/>
            <person name="Bono J.L."/>
        </authorList>
    </citation>
    <scope>NUCLEOTIDE SEQUENCE [LARGE SCALE GENOMIC DNA]</scope>
    <source>
        <strain evidence="12 13">ATCC 19109</strain>
    </source>
</reference>
<comment type="cofactor">
    <cofactor evidence="2">
        <name>[4Fe-4S] cluster</name>
        <dbReference type="ChEBI" id="CHEBI:49883"/>
    </cofactor>
</comment>
<evidence type="ECO:0000256" key="2">
    <source>
        <dbReference type="ARBA" id="ARBA00001966"/>
    </source>
</evidence>
<evidence type="ECO:0000256" key="8">
    <source>
        <dbReference type="ARBA" id="ARBA00023004"/>
    </source>
</evidence>
<dbReference type="SMART" id="SM00926">
    <property type="entry name" value="Molybdop_Fe4S4"/>
    <property type="match status" value="1"/>
</dbReference>
<name>A0A0A0SJY4_9VIBR</name>
<dbReference type="Gene3D" id="1.10.10.1100">
    <property type="entry name" value="BFD-like [2Fe-2S]-binding domain"/>
    <property type="match status" value="1"/>
</dbReference>
<sequence length="871" mass="96270">MTRECTKTACPYCGVGCGVEVNQLGIEGDKAHPANQGALCVKGSALAQSLDMPSRLLYPKLDGKEISWERVTELIATAYSEAIQNHGADSTAMYVSGQLLTEDYYVANKFMKGVVGSANIDTNSRLCMSSAVVAHNRAFGEDVVPVNYDDIDDAELIVICGANTAWTHPVLFRRIQQARERNPELRLVVIDPRETVTAQQSDLHLSIPNDGDIALFNGLLRYCVESGSLDEPYIESHTSGFGALVDLVMSKEFGIEALCEKLELSQEQLKTFYRWFATTRKTITLFCQGVNQSQYGADKANTIINAHLATGKIGIQGAGPFSITGQPNAMGGREVGGLANQLAIHRGFDPESIKLVSEFWNTDTLAQQPGLKAIEMFEAVDRGDIQVIWIMATNPVVSMPDNAFVKRALEKCPLVIVSDVTADSDIAKYADLLLPASGWGEKQGMVTNSERMLTRQRQFMLAKGAAKPDWQAISDVGARLCELQGRENAFDFAREADVFREYAAMTGLNTQSSLLLDLSEFANMTDEEYLNWQPIQWGGERPLHNGQFSFADRKARFVIPALPTKQQDQSWWLNTGRQRDQWHTMTRTGYISHLAATEPEPTVYMSSRSAAYMDVKSGRLVALVSSETERKIIARVAIDDGLGKRQLFMSMHWAGEYGGESQVNAVVSRIADPSSGQPAFKSQPVELFPVKAQTYGLYLGERFVEHDFIYQSFQTEERVGVWRFADTKFYDKSFATELGETPHKRKVVLELASGWLTVCYDEVGEDKIIRSLLMTSQLPIEVDVSNLAGLIGKPLTFSALLSVSSQQEASELICSCFRVSDKQILRELESGDCTSINQLKTKLKCGTNCGSCLPQVERLVASHGQTILIAK</sequence>
<dbReference type="Pfam" id="PF04879">
    <property type="entry name" value="Molybdop_Fe4S4"/>
    <property type="match status" value="1"/>
</dbReference>
<dbReference type="GO" id="GO:0042128">
    <property type="term" value="P:nitrate assimilation"/>
    <property type="evidence" value="ECO:0007669"/>
    <property type="project" value="UniProtKB-KW"/>
</dbReference>
<evidence type="ECO:0000313" key="12">
    <source>
        <dbReference type="EMBL" id="AIW16516.1"/>
    </source>
</evidence>
<comment type="cofactor">
    <cofactor evidence="1">
        <name>Mo-bis(molybdopterin guanine dinucleotide)</name>
        <dbReference type="ChEBI" id="CHEBI:60539"/>
    </cofactor>
</comment>
<dbReference type="Pfam" id="PF00384">
    <property type="entry name" value="Molybdopterin"/>
    <property type="match status" value="1"/>
</dbReference>
<dbReference type="Gene3D" id="3.40.228.10">
    <property type="entry name" value="Dimethylsulfoxide Reductase, domain 2"/>
    <property type="match status" value="1"/>
</dbReference>
<keyword evidence="4" id="KW-0004">4Fe-4S</keyword>
<dbReference type="PANTHER" id="PTHR43105">
    <property type="entry name" value="RESPIRATORY NITRATE REDUCTASE"/>
    <property type="match status" value="1"/>
</dbReference>
<dbReference type="GO" id="GO:0045333">
    <property type="term" value="P:cellular respiration"/>
    <property type="evidence" value="ECO:0007669"/>
    <property type="project" value="UniProtKB-ARBA"/>
</dbReference>
<keyword evidence="5" id="KW-0500">Molybdenum</keyword>
<dbReference type="AlphaFoldDB" id="A0A0A0SJY4"/>
<dbReference type="SUPFAM" id="SSF53706">
    <property type="entry name" value="Formate dehydrogenase/DMSO reductase, domains 1-3"/>
    <property type="match status" value="1"/>
</dbReference>
<evidence type="ECO:0000313" key="13">
    <source>
        <dbReference type="Proteomes" id="UP000030071"/>
    </source>
</evidence>
<dbReference type="STRING" id="1051646.IX91_20750"/>
<dbReference type="GO" id="GO:1990204">
    <property type="term" value="C:oxidoreductase complex"/>
    <property type="evidence" value="ECO:0007669"/>
    <property type="project" value="UniProtKB-ARBA"/>
</dbReference>
<organism evidence="12 13">
    <name type="scientific">Vibrio tubiashii ATCC 19109</name>
    <dbReference type="NCBI Taxonomy" id="1051646"/>
    <lineage>
        <taxon>Bacteria</taxon>
        <taxon>Pseudomonadati</taxon>
        <taxon>Pseudomonadota</taxon>
        <taxon>Gammaproteobacteria</taxon>
        <taxon>Vibrionales</taxon>
        <taxon>Vibrionaceae</taxon>
        <taxon>Vibrio</taxon>
        <taxon>Vibrio oreintalis group</taxon>
    </lineage>
</organism>
<dbReference type="EMBL" id="CP009355">
    <property type="protein sequence ID" value="AIW16516.1"/>
    <property type="molecule type" value="Genomic_DNA"/>
</dbReference>
<dbReference type="CDD" id="cd02791">
    <property type="entry name" value="MopB_CT_Nitrate-R-NapA-like"/>
    <property type="match status" value="1"/>
</dbReference>
<dbReference type="Proteomes" id="UP000030071">
    <property type="component" value="Chromosome 2"/>
</dbReference>
<dbReference type="InterPro" id="IPR006656">
    <property type="entry name" value="Mopterin_OxRdtase"/>
</dbReference>
<dbReference type="GO" id="GO:0046872">
    <property type="term" value="F:metal ion binding"/>
    <property type="evidence" value="ECO:0007669"/>
    <property type="project" value="UniProtKB-KW"/>
</dbReference>
<evidence type="ECO:0000256" key="5">
    <source>
        <dbReference type="ARBA" id="ARBA00022505"/>
    </source>
</evidence>
<dbReference type="GO" id="GO:0043546">
    <property type="term" value="F:molybdopterin cofactor binding"/>
    <property type="evidence" value="ECO:0007669"/>
    <property type="project" value="InterPro"/>
</dbReference>
<keyword evidence="8" id="KW-0408">Iron</keyword>
<dbReference type="HOGENOM" id="CLU_000422_13_4_6"/>
<dbReference type="InterPro" id="IPR009010">
    <property type="entry name" value="Asp_de-COase-like_dom_sf"/>
</dbReference>
<evidence type="ECO:0000256" key="10">
    <source>
        <dbReference type="ARBA" id="ARBA00023063"/>
    </source>
</evidence>
<dbReference type="RefSeq" id="WP_038197368.1">
    <property type="nucleotide sequence ID" value="NZ_CP009355.1"/>
</dbReference>
<proteinExistence type="inferred from homology"/>
<comment type="similarity">
    <text evidence="3">Belongs to the prokaryotic molybdopterin-containing oxidoreductase family. NasA/NapA/NarB subfamily.</text>
</comment>
<dbReference type="PATRIC" id="fig|1051646.9.peg.4076"/>
<dbReference type="InterPro" id="IPR007419">
    <property type="entry name" value="BFD-like_2Fe2S-bd_dom"/>
</dbReference>
<dbReference type="GO" id="GO:0016491">
    <property type="term" value="F:oxidoreductase activity"/>
    <property type="evidence" value="ECO:0007669"/>
    <property type="project" value="UniProtKB-KW"/>
</dbReference>
<evidence type="ECO:0000259" key="11">
    <source>
        <dbReference type="SMART" id="SM00926"/>
    </source>
</evidence>
<dbReference type="Pfam" id="PF01568">
    <property type="entry name" value="Molydop_binding"/>
    <property type="match status" value="1"/>
</dbReference>
<keyword evidence="7" id="KW-0560">Oxidoreductase</keyword>
<protein>
    <submittedName>
        <fullName evidence="12">Nitrite reductase</fullName>
    </submittedName>
</protein>
<dbReference type="KEGG" id="vtu:IX91_20750"/>
<dbReference type="InterPro" id="IPR006657">
    <property type="entry name" value="MoPterin_dinucl-bd_dom"/>
</dbReference>
<gene>
    <name evidence="12" type="ORF">IX91_20750</name>
</gene>
<dbReference type="GO" id="GO:0016020">
    <property type="term" value="C:membrane"/>
    <property type="evidence" value="ECO:0007669"/>
    <property type="project" value="TreeGrafter"/>
</dbReference>
<dbReference type="Pfam" id="PF04324">
    <property type="entry name" value="Fer2_BFD"/>
    <property type="match status" value="1"/>
</dbReference>
<dbReference type="CDD" id="cd02754">
    <property type="entry name" value="MopB_Nitrate-R-NapA-like"/>
    <property type="match status" value="1"/>
</dbReference>
<dbReference type="InterPro" id="IPR041854">
    <property type="entry name" value="BFD-like_2Fe2S-bd_dom_sf"/>
</dbReference>
<evidence type="ECO:0000256" key="7">
    <source>
        <dbReference type="ARBA" id="ARBA00023002"/>
    </source>
</evidence>
<evidence type="ECO:0000256" key="6">
    <source>
        <dbReference type="ARBA" id="ARBA00022723"/>
    </source>
</evidence>
<evidence type="ECO:0000256" key="1">
    <source>
        <dbReference type="ARBA" id="ARBA00001942"/>
    </source>
</evidence>
<keyword evidence="9" id="KW-0411">Iron-sulfur</keyword>
<dbReference type="PANTHER" id="PTHR43105:SF9">
    <property type="entry name" value="NADPH-FE(3+) OXIDOREDUCTASE SUBUNIT ALPHA"/>
    <property type="match status" value="1"/>
</dbReference>
<feature type="domain" description="4Fe-4S Mo/W bis-MGD-type" evidence="11">
    <location>
        <begin position="3"/>
        <end position="52"/>
    </location>
</feature>
<dbReference type="InterPro" id="IPR041957">
    <property type="entry name" value="CT_Nitrate-R-NapA-like"/>
</dbReference>